<dbReference type="EMBL" id="JAKFHA010000001">
    <property type="protein sequence ID" value="MCF2525992.1"/>
    <property type="molecule type" value="Genomic_DNA"/>
</dbReference>
<name>A0AA41U026_9ACTN</name>
<dbReference type="Proteomes" id="UP001165378">
    <property type="component" value="Unassembled WGS sequence"/>
</dbReference>
<comment type="caution">
    <text evidence="1">The sequence shown here is derived from an EMBL/GenBank/DDBJ whole genome shotgun (WGS) entry which is preliminary data.</text>
</comment>
<accession>A0AA41U026</accession>
<gene>
    <name evidence="1" type="ORF">LZ495_01965</name>
</gene>
<keyword evidence="2" id="KW-1185">Reference proteome</keyword>
<reference evidence="1" key="1">
    <citation type="submission" date="2022-01" db="EMBL/GenBank/DDBJ databases">
        <title>Genome-Based Taxonomic Classification of the Phylum Actinobacteria.</title>
        <authorList>
            <person name="Gao Y."/>
        </authorList>
    </citation>
    <scope>NUCLEOTIDE SEQUENCE</scope>
    <source>
        <strain evidence="1">KLBMP 8922</strain>
    </source>
</reference>
<dbReference type="AlphaFoldDB" id="A0AA41U026"/>
<organism evidence="1 2">
    <name type="scientific">Yinghuangia soli</name>
    <dbReference type="NCBI Taxonomy" id="2908204"/>
    <lineage>
        <taxon>Bacteria</taxon>
        <taxon>Bacillati</taxon>
        <taxon>Actinomycetota</taxon>
        <taxon>Actinomycetes</taxon>
        <taxon>Kitasatosporales</taxon>
        <taxon>Streptomycetaceae</taxon>
        <taxon>Yinghuangia</taxon>
    </lineage>
</organism>
<sequence length="164" mass="18604">MDQAFRKIQTGHCLSQYWEDKAFSEKTPSVVACDRDNAYLHVTRVGTSSSACSESGEGRSYWRSPDGGTVLCVERVFHVGDCFPVQWTQKDKNSDIRATAELFTQWPCSSNEVPSGNNGIVRITKIYKWQTGQTYPCGRDAKNRNELWYPLEDRKISICSAFTD</sequence>
<evidence type="ECO:0000313" key="2">
    <source>
        <dbReference type="Proteomes" id="UP001165378"/>
    </source>
</evidence>
<proteinExistence type="predicted"/>
<dbReference type="RefSeq" id="WP_235050057.1">
    <property type="nucleotide sequence ID" value="NZ_JAKFHA010000001.1"/>
</dbReference>
<protein>
    <submittedName>
        <fullName evidence="1">Uncharacterized protein</fullName>
    </submittedName>
</protein>
<evidence type="ECO:0000313" key="1">
    <source>
        <dbReference type="EMBL" id="MCF2525992.1"/>
    </source>
</evidence>